<comment type="caution">
    <text evidence="1">The sequence shown here is derived from an EMBL/GenBank/DDBJ whole genome shotgun (WGS) entry which is preliminary data.</text>
</comment>
<gene>
    <name evidence="1" type="ORF">M976_02242</name>
</gene>
<evidence type="ECO:0000313" key="1">
    <source>
        <dbReference type="EMBL" id="OAT27352.1"/>
    </source>
</evidence>
<accession>A0ABX2W7Y5</accession>
<dbReference type="EMBL" id="LXEQ01000038">
    <property type="protein sequence ID" value="OAT27352.1"/>
    <property type="molecule type" value="Genomic_DNA"/>
</dbReference>
<name>A0ABX2W7Y5_9ENTR</name>
<protein>
    <submittedName>
        <fullName evidence="1">Uncharacterized protein</fullName>
    </submittedName>
</protein>
<proteinExistence type="predicted"/>
<sequence length="56" mass="6511">MYEKKEYAEIYAETSSVLKIEATEEQFVSVLTEAENKYLGVFKKSTLKSKKIILFI</sequence>
<dbReference type="Proteomes" id="UP000078407">
    <property type="component" value="Unassembled WGS sequence"/>
</dbReference>
<organism evidence="1 2">
    <name type="scientific">Buttiauxella ferragutiae ATCC 51602</name>
    <dbReference type="NCBI Taxonomy" id="1354252"/>
    <lineage>
        <taxon>Bacteria</taxon>
        <taxon>Pseudomonadati</taxon>
        <taxon>Pseudomonadota</taxon>
        <taxon>Gammaproteobacteria</taxon>
        <taxon>Enterobacterales</taxon>
        <taxon>Enterobacteriaceae</taxon>
        <taxon>Buttiauxella</taxon>
    </lineage>
</organism>
<reference evidence="1 2" key="1">
    <citation type="submission" date="2016-04" db="EMBL/GenBank/DDBJ databases">
        <title>ATOL: Assembling a taxonomically balanced genome-scale reconstruction of the evolutionary history of the Enterobacteriaceae.</title>
        <authorList>
            <person name="Plunkett G.III."/>
            <person name="Neeno-Eckwall E.C."/>
            <person name="Glasner J.D."/>
            <person name="Perna N.T."/>
        </authorList>
    </citation>
    <scope>NUCLEOTIDE SEQUENCE [LARGE SCALE GENOMIC DNA]</scope>
    <source>
        <strain evidence="1 2">ATCC 51602</strain>
    </source>
</reference>
<keyword evidence="2" id="KW-1185">Reference proteome</keyword>
<evidence type="ECO:0000313" key="2">
    <source>
        <dbReference type="Proteomes" id="UP000078407"/>
    </source>
</evidence>